<reference evidence="4" key="1">
    <citation type="journal article" date="2020" name="mSystems">
        <title>Genome- and Community-Level Interaction Insights into Carbon Utilization and Element Cycling Functions of Hydrothermarchaeota in Hydrothermal Sediment.</title>
        <authorList>
            <person name="Zhou Z."/>
            <person name="Liu Y."/>
            <person name="Xu W."/>
            <person name="Pan J."/>
            <person name="Luo Z.H."/>
            <person name="Li M."/>
        </authorList>
    </citation>
    <scope>NUCLEOTIDE SEQUENCE [LARGE SCALE GENOMIC DNA]</scope>
    <source>
        <strain evidence="4">SpSt-116</strain>
    </source>
</reference>
<proteinExistence type="predicted"/>
<dbReference type="EMBL" id="DSAY01000145">
    <property type="protein sequence ID" value="HDP15708.1"/>
    <property type="molecule type" value="Genomic_DNA"/>
</dbReference>
<dbReference type="Pfam" id="PF03787">
    <property type="entry name" value="RAMPs"/>
    <property type="match status" value="1"/>
</dbReference>
<dbReference type="InterPro" id="IPR005537">
    <property type="entry name" value="RAMP_III_fam"/>
</dbReference>
<sequence>MLSSNSFFRLPSSYTLADIFIIEALTHLHVGSGKTGGAIDLPVQRDENGYPCIYASSLKGALKTSLLHGAMKMGHSKDKALDLVRALLGSEPGDEESFQSSVAILDAYLLAMPARSLKGVYAYVTTPTLLRKFKQYLDLYSAIHFGTSKDASASPSQNVTSNSQSPLSQISDTLKTLIEEADNLSENQYLCLQYKNLCEKVQIQLKDMNNKIVLVEDMVLDPYQSKKNLSENNLANLYNNLSITEKPLIVLNDTTGKEVIDRSILVLAHVSLDENKTVDNGPWTTEYIPSKTRFLSMALYKNPQISKAMFEKYLQNGNITEDTYKEVLQKLLPNIKVTANYAEVTKNAFQNLIEGLQNYIIIGGRETVGKGIVKLKFTNYRGEAQ</sequence>
<accession>A0A7C1GDB9</accession>
<evidence type="ECO:0000313" key="4">
    <source>
        <dbReference type="EMBL" id="HDP15708.1"/>
    </source>
</evidence>
<dbReference type="GO" id="GO:0051607">
    <property type="term" value="P:defense response to virus"/>
    <property type="evidence" value="ECO:0007669"/>
    <property type="project" value="UniProtKB-KW"/>
</dbReference>
<organism evidence="4">
    <name type="scientific">Thermofilum adornatum</name>
    <dbReference type="NCBI Taxonomy" id="1365176"/>
    <lineage>
        <taxon>Archaea</taxon>
        <taxon>Thermoproteota</taxon>
        <taxon>Thermoprotei</taxon>
        <taxon>Thermofilales</taxon>
        <taxon>Thermofilaceae</taxon>
        <taxon>Thermofilum</taxon>
    </lineage>
</organism>
<evidence type="ECO:0000259" key="3">
    <source>
        <dbReference type="Pfam" id="PF03787"/>
    </source>
</evidence>
<dbReference type="InterPro" id="IPR013410">
    <property type="entry name" value="CRISPR-assoc_RAMP_Cmr4"/>
</dbReference>
<dbReference type="PANTHER" id="PTHR36700">
    <property type="entry name" value="CRISPR SYSTEM CMR SUBUNIT CMR4"/>
    <property type="match status" value="1"/>
</dbReference>
<dbReference type="AlphaFoldDB" id="A0A7C1GDB9"/>
<evidence type="ECO:0000256" key="2">
    <source>
        <dbReference type="SAM" id="Coils"/>
    </source>
</evidence>
<gene>
    <name evidence="4" type="primary">cmr4</name>
    <name evidence="4" type="ORF">ENN26_08080</name>
</gene>
<keyword evidence="2" id="KW-0175">Coiled coil</keyword>
<evidence type="ECO:0000256" key="1">
    <source>
        <dbReference type="ARBA" id="ARBA00023118"/>
    </source>
</evidence>
<feature type="coiled-coil region" evidence="2">
    <location>
        <begin position="167"/>
        <end position="218"/>
    </location>
</feature>
<protein>
    <submittedName>
        <fullName evidence="4">Type III-B CRISPR module RAMP protein Cmr4</fullName>
    </submittedName>
</protein>
<comment type="caution">
    <text evidence="4">The sequence shown here is derived from an EMBL/GenBank/DDBJ whole genome shotgun (WGS) entry which is preliminary data.</text>
</comment>
<dbReference type="PANTHER" id="PTHR36700:SF1">
    <property type="entry name" value="CRISPR SYSTEM CMR SUBUNIT CMR4"/>
    <property type="match status" value="1"/>
</dbReference>
<dbReference type="NCBIfam" id="TIGR02580">
    <property type="entry name" value="cas_RAMP_Cmr4"/>
    <property type="match status" value="1"/>
</dbReference>
<name>A0A7C1GDB9_9CREN</name>
<feature type="domain" description="CRISPR type III-associated protein" evidence="3">
    <location>
        <begin position="22"/>
        <end position="374"/>
    </location>
</feature>
<keyword evidence="1" id="KW-0051">Antiviral defense</keyword>